<dbReference type="GO" id="GO:0016787">
    <property type="term" value="F:hydrolase activity"/>
    <property type="evidence" value="ECO:0007669"/>
    <property type="project" value="UniProtKB-KW"/>
</dbReference>
<dbReference type="Pfam" id="PF19291">
    <property type="entry name" value="TREH_N"/>
    <property type="match status" value="1"/>
</dbReference>
<keyword evidence="5" id="KW-1185">Reference proteome</keyword>
<feature type="domain" description="GH15-like" evidence="2">
    <location>
        <begin position="267"/>
        <end position="633"/>
    </location>
</feature>
<evidence type="ECO:0000256" key="1">
    <source>
        <dbReference type="SAM" id="MobiDB-lite"/>
    </source>
</evidence>
<organism evidence="4 5">
    <name type="scientific">Brachybacterium equifaecis</name>
    <dbReference type="NCBI Taxonomy" id="2910770"/>
    <lineage>
        <taxon>Bacteria</taxon>
        <taxon>Bacillati</taxon>
        <taxon>Actinomycetota</taxon>
        <taxon>Actinomycetes</taxon>
        <taxon>Micrococcales</taxon>
        <taxon>Dermabacteraceae</taxon>
        <taxon>Brachybacterium</taxon>
    </lineage>
</organism>
<dbReference type="InterPro" id="IPR012341">
    <property type="entry name" value="6hp_glycosidase-like_sf"/>
</dbReference>
<name>A0ABT0R3R3_9MICO</name>
<feature type="domain" description="Trehalase-like N-terminal" evidence="3">
    <location>
        <begin position="37"/>
        <end position="189"/>
    </location>
</feature>
<dbReference type="InterPro" id="IPR008928">
    <property type="entry name" value="6-hairpin_glycosidase_sf"/>
</dbReference>
<dbReference type="EMBL" id="JAKNCJ010000013">
    <property type="protein sequence ID" value="MCL6424415.1"/>
    <property type="molecule type" value="Genomic_DNA"/>
</dbReference>
<comment type="caution">
    <text evidence="4">The sequence shown here is derived from an EMBL/GenBank/DDBJ whole genome shotgun (WGS) entry which is preliminary data.</text>
</comment>
<dbReference type="RefSeq" id="WP_249738491.1">
    <property type="nucleotide sequence ID" value="NZ_JAKNCJ010000013.1"/>
</dbReference>
<evidence type="ECO:0000259" key="2">
    <source>
        <dbReference type="Pfam" id="PF00723"/>
    </source>
</evidence>
<keyword evidence="4" id="KW-0378">Hydrolase</keyword>
<dbReference type="InterPro" id="IPR011613">
    <property type="entry name" value="GH15-like"/>
</dbReference>
<sequence>MTAADETPRPGDRGSGAPLSGRPPHCPAPRTDPGPSTAPAIEEHALLSDQRGSALVTREGRIDWLCMPRFDSAAQCAALLGNEEHGHWSVRIAGGTVASRRYLEDTMVLETTWTCPTGTAVVTDFMSIRPDLRDGTLPSELADHADLYRIVRCTEGSVQVEHELRPRFQYGSVVPFVQHAVDDEGAEVLSAIGGETALVLHGALPTAEDHTHRGTLDLAAGERAQWVLTWHPSWSAIPVPTDADEALDQTREAWTSWLGDIRIGPRYDAAVRRSLLVLKSLTYGPSGGIVAAPTASLPEDFGGERNWDYRYCWLRDAALSIEELLTHGHTGAAAQWRDWLLRAIAGDPEKLQIMYGIDGGRRLDERTLDHLPGYADSRPVHVGNGAATQFQGDVLGEVMIAFAMFRDAGIEETGWSWWAQRAILQYALDHLDDKDQGLWEMRGDPAFFTHSRVMMWAAFDRGIAAVEEHGMPCEDAALQDWNDARARLREEILARGLDETGSFTQSYGSSEVDASLLQIPHTGFLPADDPRMLATVARIEEDLLTDDGLLLRYRTVGQDGLAGEEHPFLICSFWLVEQYAGSGRLADAEKMMERTVACGNDLHLFAEEYDGTAGRMAGNFPQAFSHLGLIRAADVLERSARSAA</sequence>
<feature type="region of interest" description="Disordered" evidence="1">
    <location>
        <begin position="1"/>
        <end position="39"/>
    </location>
</feature>
<evidence type="ECO:0000259" key="3">
    <source>
        <dbReference type="Pfam" id="PF19291"/>
    </source>
</evidence>
<reference evidence="4" key="1">
    <citation type="submission" date="2022-02" db="EMBL/GenBank/DDBJ databases">
        <authorList>
            <person name="Lee M."/>
            <person name="Kim S.-J."/>
            <person name="Jung M.-Y."/>
        </authorList>
    </citation>
    <scope>NUCLEOTIDE SEQUENCE</scope>
    <source>
        <strain evidence="4">JHP9</strain>
    </source>
</reference>
<dbReference type="PANTHER" id="PTHR31616:SF0">
    <property type="entry name" value="GLUCAN 1,4-ALPHA-GLUCOSIDASE"/>
    <property type="match status" value="1"/>
</dbReference>
<proteinExistence type="predicted"/>
<protein>
    <submittedName>
        <fullName evidence="4">Glycoside hydrolase family 15 protein</fullName>
    </submittedName>
</protein>
<feature type="compositionally biased region" description="Basic and acidic residues" evidence="1">
    <location>
        <begin position="1"/>
        <end position="12"/>
    </location>
</feature>
<accession>A0ABT0R3R3</accession>
<dbReference type="PANTHER" id="PTHR31616">
    <property type="entry name" value="TREHALASE"/>
    <property type="match status" value="1"/>
</dbReference>
<dbReference type="Pfam" id="PF00723">
    <property type="entry name" value="Glyco_hydro_15"/>
    <property type="match status" value="1"/>
</dbReference>
<dbReference type="InterPro" id="IPR045582">
    <property type="entry name" value="Trehalase-like_N"/>
</dbReference>
<gene>
    <name evidence="4" type="ORF">Bequi_13680</name>
</gene>
<dbReference type="SUPFAM" id="SSF48208">
    <property type="entry name" value="Six-hairpin glycosidases"/>
    <property type="match status" value="1"/>
</dbReference>
<evidence type="ECO:0000313" key="5">
    <source>
        <dbReference type="Proteomes" id="UP001203761"/>
    </source>
</evidence>
<dbReference type="Proteomes" id="UP001203761">
    <property type="component" value="Unassembled WGS sequence"/>
</dbReference>
<dbReference type="Gene3D" id="1.50.10.10">
    <property type="match status" value="1"/>
</dbReference>
<evidence type="ECO:0000313" key="4">
    <source>
        <dbReference type="EMBL" id="MCL6424415.1"/>
    </source>
</evidence>